<gene>
    <name evidence="3" type="ORF">F8O03_13020</name>
</gene>
<dbReference type="InterPro" id="IPR021295">
    <property type="entry name" value="DUF2867"/>
</dbReference>
<proteinExistence type="predicted"/>
<dbReference type="Proteomes" id="UP000490386">
    <property type="component" value="Unassembled WGS sequence"/>
</dbReference>
<dbReference type="SUPFAM" id="SSF51735">
    <property type="entry name" value="NAD(P)-binding Rossmann-fold domains"/>
    <property type="match status" value="1"/>
</dbReference>
<feature type="region of interest" description="Disordered" evidence="1">
    <location>
        <begin position="1"/>
        <end position="49"/>
    </location>
</feature>
<dbReference type="PANTHER" id="PTHR12126">
    <property type="entry name" value="NADH-UBIQUINONE OXIDOREDUCTASE 39 KDA SUBUNIT-RELATED"/>
    <property type="match status" value="1"/>
</dbReference>
<dbReference type="InterPro" id="IPR051207">
    <property type="entry name" value="ComplexI_NDUFA9_subunit"/>
</dbReference>
<dbReference type="AlphaFoldDB" id="A0A7J5B0E7"/>
<dbReference type="PANTHER" id="PTHR12126:SF11">
    <property type="entry name" value="NADH DEHYDROGENASE [UBIQUINONE] 1 ALPHA SUBCOMPLEX SUBUNIT 9, MITOCHONDRIAL"/>
    <property type="match status" value="1"/>
</dbReference>
<comment type="caution">
    <text evidence="3">The sequence shown here is derived from an EMBL/GenBank/DDBJ whole genome shotgun (WGS) entry which is preliminary data.</text>
</comment>
<feature type="compositionally biased region" description="Low complexity" evidence="1">
    <location>
        <begin position="11"/>
        <end position="39"/>
    </location>
</feature>
<name>A0A7J5B0E7_9MICO</name>
<evidence type="ECO:0000256" key="1">
    <source>
        <dbReference type="SAM" id="MobiDB-lite"/>
    </source>
</evidence>
<dbReference type="RefSeq" id="WP_151424226.1">
    <property type="nucleotide sequence ID" value="NZ_WBJX01000004.1"/>
</dbReference>
<evidence type="ECO:0000313" key="3">
    <source>
        <dbReference type="EMBL" id="KAB1637198.1"/>
    </source>
</evidence>
<dbReference type="Pfam" id="PF11066">
    <property type="entry name" value="DUF2867"/>
    <property type="match status" value="1"/>
</dbReference>
<dbReference type="InterPro" id="IPR016040">
    <property type="entry name" value="NAD(P)-bd_dom"/>
</dbReference>
<organism evidence="3 4">
    <name type="scientific">Pseudoclavibacter terrae</name>
    <dbReference type="NCBI Taxonomy" id="1530195"/>
    <lineage>
        <taxon>Bacteria</taxon>
        <taxon>Bacillati</taxon>
        <taxon>Actinomycetota</taxon>
        <taxon>Actinomycetes</taxon>
        <taxon>Micrococcales</taxon>
        <taxon>Microbacteriaceae</taxon>
        <taxon>Pseudoclavibacter</taxon>
    </lineage>
</organism>
<sequence>MATPGTPPSGPAGNNFTTGDAPANNTTPATPAPTGNEPALKAKPRPDGSAPRVLVFGSTGYLGGRLVPRLLTAGYRVRVLARNAGRVAAYDWGDQVDVVVGDADDPKAVGEAMQDVDVVYYLVHAMGSGSDFERTDLKLAENVAEQAAKANVSRIVYLGGLHPDDAKLSKHLRSRKEVGEVFLNSPVPTIVLQAGIVIGSGSASFEMVRHLTDVLPYMPAPQWVRNHIQPIAVRDVLHYLLGAARVEADVNRPLDIGGPDVLRYGQMMNGYAVKAGLPQRAIASLPVFTPGLASRWVNLVTPIPKSIARPLVESLQNECVVKNRDVDALIPPPEEGLTTYLRAVELALGREKLRATETSWRDANVHNSPSDPLPADPDWAGQTVFTDEQSKESTVPPEQLFRVIEGIGGDNGWYSSKLLWGARGVMDKLVGGVGLRRGRTNPDRLAEGDALDFWRVETIERGGEHGSLLRLRAEMRVPGLAWLEMRAVPVGDGDNEADARGDDEKDGERIRSRYEQRAVYFPQGLLGRLYWAAVFPFHGFIFATMASRIVATAAANADD</sequence>
<dbReference type="EMBL" id="WBJX01000004">
    <property type="protein sequence ID" value="KAB1637198.1"/>
    <property type="molecule type" value="Genomic_DNA"/>
</dbReference>
<dbReference type="Pfam" id="PF13460">
    <property type="entry name" value="NAD_binding_10"/>
    <property type="match status" value="1"/>
</dbReference>
<feature type="domain" description="NAD(P)-binding" evidence="2">
    <location>
        <begin position="57"/>
        <end position="171"/>
    </location>
</feature>
<protein>
    <submittedName>
        <fullName evidence="3">DUF2867 domain-containing protein</fullName>
    </submittedName>
</protein>
<accession>A0A7J5B0E7</accession>
<dbReference type="OrthoDB" id="9774199at2"/>
<feature type="compositionally biased region" description="Pro residues" evidence="1">
    <location>
        <begin position="1"/>
        <end position="10"/>
    </location>
</feature>
<evidence type="ECO:0000259" key="2">
    <source>
        <dbReference type="Pfam" id="PF13460"/>
    </source>
</evidence>
<dbReference type="Gene3D" id="3.40.50.720">
    <property type="entry name" value="NAD(P)-binding Rossmann-like Domain"/>
    <property type="match status" value="1"/>
</dbReference>
<keyword evidence="4" id="KW-1185">Reference proteome</keyword>
<dbReference type="GO" id="GO:0044877">
    <property type="term" value="F:protein-containing complex binding"/>
    <property type="evidence" value="ECO:0007669"/>
    <property type="project" value="TreeGrafter"/>
</dbReference>
<dbReference type="InterPro" id="IPR036291">
    <property type="entry name" value="NAD(P)-bd_dom_sf"/>
</dbReference>
<evidence type="ECO:0000313" key="4">
    <source>
        <dbReference type="Proteomes" id="UP000490386"/>
    </source>
</evidence>
<reference evidence="3 4" key="1">
    <citation type="submission" date="2019-09" db="EMBL/GenBank/DDBJ databases">
        <title>Phylogeny of genus Pseudoclavibacter and closely related genus.</title>
        <authorList>
            <person name="Li Y."/>
        </authorList>
    </citation>
    <scope>NUCLEOTIDE SEQUENCE [LARGE SCALE GENOMIC DNA]</scope>
    <source>
        <strain evidence="3 4">THG-MD12</strain>
    </source>
</reference>